<evidence type="ECO:0000256" key="1">
    <source>
        <dbReference type="SAM" id="Phobius"/>
    </source>
</evidence>
<sequence>MVWASSAHSIDAVSPVTVWLIVAAFVAFFGGLVAAGLIQDRISDRRLAQKKAARAAARRPEVPAHKDWEGKL</sequence>
<keyword evidence="1" id="KW-0812">Transmembrane</keyword>
<dbReference type="RefSeq" id="WP_344789740.1">
    <property type="nucleotide sequence ID" value="NZ_BAABBV010000001.1"/>
</dbReference>
<reference evidence="2" key="2">
    <citation type="submission" date="2023-12" db="EMBL/GenBank/DDBJ databases">
        <authorList>
            <person name="Sun Q."/>
            <person name="Inoue M."/>
        </authorList>
    </citation>
    <scope>NUCLEOTIDE SEQUENCE</scope>
    <source>
        <strain evidence="2">JCM 17590</strain>
    </source>
</reference>
<accession>A0ABP7ZD03</accession>
<feature type="transmembrane region" description="Helical" evidence="1">
    <location>
        <begin position="16"/>
        <end position="38"/>
    </location>
</feature>
<keyword evidence="3" id="KW-1185">Reference proteome</keyword>
<evidence type="ECO:0000313" key="2">
    <source>
        <dbReference type="EMBL" id="GAA4153768.1"/>
    </source>
</evidence>
<name>A0ABP7ZD03_9MICO</name>
<organism evidence="2 3">
    <name type="scientific">Gryllotalpicola daejeonensis</name>
    <dbReference type="NCBI Taxonomy" id="993087"/>
    <lineage>
        <taxon>Bacteria</taxon>
        <taxon>Bacillati</taxon>
        <taxon>Actinomycetota</taxon>
        <taxon>Actinomycetes</taxon>
        <taxon>Micrococcales</taxon>
        <taxon>Microbacteriaceae</taxon>
        <taxon>Gryllotalpicola</taxon>
    </lineage>
</organism>
<comment type="caution">
    <text evidence="2">The sequence shown here is derived from an EMBL/GenBank/DDBJ whole genome shotgun (WGS) entry which is preliminary data.</text>
</comment>
<evidence type="ECO:0008006" key="4">
    <source>
        <dbReference type="Google" id="ProtNLM"/>
    </source>
</evidence>
<dbReference type="Proteomes" id="UP001415169">
    <property type="component" value="Unassembled WGS sequence"/>
</dbReference>
<proteinExistence type="predicted"/>
<keyword evidence="1" id="KW-1133">Transmembrane helix</keyword>
<reference evidence="2" key="1">
    <citation type="journal article" date="2014" name="Int. J. Syst. Evol. Microbiol.">
        <title>Complete genome of a new Firmicutes species belonging to the dominant human colonic microbiota ('Ruminococcus bicirculans') reveals two chromosomes and a selective capacity to utilize plant glucans.</title>
        <authorList>
            <consortium name="NISC Comparative Sequencing Program"/>
            <person name="Wegmann U."/>
            <person name="Louis P."/>
            <person name="Goesmann A."/>
            <person name="Henrissat B."/>
            <person name="Duncan S.H."/>
            <person name="Flint H.J."/>
        </authorList>
    </citation>
    <scope>NUCLEOTIDE SEQUENCE</scope>
    <source>
        <strain evidence="2">JCM 17590</strain>
    </source>
</reference>
<protein>
    <recommendedName>
        <fullName evidence="4">LapA family protein</fullName>
    </recommendedName>
</protein>
<evidence type="ECO:0000313" key="3">
    <source>
        <dbReference type="Proteomes" id="UP001415169"/>
    </source>
</evidence>
<dbReference type="EMBL" id="BAABBV010000001">
    <property type="protein sequence ID" value="GAA4153768.1"/>
    <property type="molecule type" value="Genomic_DNA"/>
</dbReference>
<gene>
    <name evidence="2" type="ORF">GCM10022286_00560</name>
</gene>
<keyword evidence="1" id="KW-0472">Membrane</keyword>